<dbReference type="GO" id="GO:0006355">
    <property type="term" value="P:regulation of DNA-templated transcription"/>
    <property type="evidence" value="ECO:0007669"/>
    <property type="project" value="InterPro"/>
</dbReference>
<name>A0A645G9C7_9ZZZZ</name>
<organism evidence="2">
    <name type="scientific">bioreactor metagenome</name>
    <dbReference type="NCBI Taxonomy" id="1076179"/>
    <lineage>
        <taxon>unclassified sequences</taxon>
        <taxon>metagenomes</taxon>
        <taxon>ecological metagenomes</taxon>
    </lineage>
</organism>
<dbReference type="PROSITE" id="PS51372">
    <property type="entry name" value="PRD_2"/>
    <property type="match status" value="1"/>
</dbReference>
<proteinExistence type="predicted"/>
<dbReference type="EMBL" id="VSSQ01068301">
    <property type="protein sequence ID" value="MPN20513.1"/>
    <property type="molecule type" value="Genomic_DNA"/>
</dbReference>
<protein>
    <recommendedName>
        <fullName evidence="1">PRD domain-containing protein</fullName>
    </recommendedName>
</protein>
<reference evidence="2" key="1">
    <citation type="submission" date="2019-08" db="EMBL/GenBank/DDBJ databases">
        <authorList>
            <person name="Kucharzyk K."/>
            <person name="Murdoch R.W."/>
            <person name="Higgins S."/>
            <person name="Loffler F."/>
        </authorList>
    </citation>
    <scope>NUCLEOTIDE SEQUENCE</scope>
</reference>
<comment type="caution">
    <text evidence="2">The sequence shown here is derived from an EMBL/GenBank/DDBJ whole genome shotgun (WGS) entry which is preliminary data.</text>
</comment>
<dbReference type="InterPro" id="IPR036634">
    <property type="entry name" value="PRD_sf"/>
</dbReference>
<evidence type="ECO:0000313" key="2">
    <source>
        <dbReference type="EMBL" id="MPN20513.1"/>
    </source>
</evidence>
<dbReference type="SUPFAM" id="SSF63520">
    <property type="entry name" value="PTS-regulatory domain, PRD"/>
    <property type="match status" value="1"/>
</dbReference>
<feature type="domain" description="PRD" evidence="1">
    <location>
        <begin position="1"/>
        <end position="73"/>
    </location>
</feature>
<gene>
    <name evidence="2" type="ORF">SDC9_167892</name>
</gene>
<dbReference type="InterPro" id="IPR011608">
    <property type="entry name" value="PRD"/>
</dbReference>
<evidence type="ECO:0000259" key="1">
    <source>
        <dbReference type="PROSITE" id="PS51372"/>
    </source>
</evidence>
<sequence length="73" mass="8421">MTMHICFLLDNMLSGAVTKPFDGLSHFKDRHSSDMDIIKRSLKDIERDYRVSIGDDEIAYIVKLFKENGNTVQ</sequence>
<dbReference type="Pfam" id="PF00874">
    <property type="entry name" value="PRD"/>
    <property type="match status" value="1"/>
</dbReference>
<dbReference type="AlphaFoldDB" id="A0A645G9C7"/>
<accession>A0A645G9C7</accession>
<dbReference type="Gene3D" id="1.10.1790.10">
    <property type="entry name" value="PRD domain"/>
    <property type="match status" value="1"/>
</dbReference>